<gene>
    <name evidence="2" type="ORF">Vbra_598</name>
</gene>
<dbReference type="EMBL" id="CDMY01000389">
    <property type="protein sequence ID" value="CEM08935.1"/>
    <property type="molecule type" value="Genomic_DNA"/>
</dbReference>
<evidence type="ECO:0000256" key="1">
    <source>
        <dbReference type="SAM" id="MobiDB-lite"/>
    </source>
</evidence>
<dbReference type="PhylomeDB" id="A0A0G4F893"/>
<name>A0A0G4F893_VITBC</name>
<dbReference type="InParanoid" id="A0A0G4F893"/>
<protein>
    <submittedName>
        <fullName evidence="2">Uncharacterized protein</fullName>
    </submittedName>
</protein>
<dbReference type="VEuPathDB" id="CryptoDB:Vbra_598"/>
<dbReference type="AlphaFoldDB" id="A0A0G4F893"/>
<evidence type="ECO:0000313" key="3">
    <source>
        <dbReference type="Proteomes" id="UP000041254"/>
    </source>
</evidence>
<reference evidence="2 3" key="1">
    <citation type="submission" date="2014-11" db="EMBL/GenBank/DDBJ databases">
        <authorList>
            <person name="Zhu J."/>
            <person name="Qi W."/>
            <person name="Song R."/>
        </authorList>
    </citation>
    <scope>NUCLEOTIDE SEQUENCE [LARGE SCALE GENOMIC DNA]</scope>
</reference>
<feature type="region of interest" description="Disordered" evidence="1">
    <location>
        <begin position="235"/>
        <end position="267"/>
    </location>
</feature>
<keyword evidence="3" id="KW-1185">Reference proteome</keyword>
<dbReference type="Proteomes" id="UP000041254">
    <property type="component" value="Unassembled WGS sequence"/>
</dbReference>
<proteinExistence type="predicted"/>
<sequence>MDVSQLVVANAQAVKDSLVNLQPIQDRIIAQLSRLLEQDAASIAAQASSPEALVLNHQLGSMASLLNALTTQLEQGEPGLTGAVDALTPTTEAQQHPEAQAPVVAGPSYRLIHRSDNAPPVEGPARRRLARDELANVFGHLQPWELTPLWRRLGTPLFHQSAANYTKLVIDCEDDTAGRMWETMPLDVAHKWGQRAANLREIKHRYPHWREGWCRGTWVALVEGHAIGRAAIAEKKRQKREGGEGAAASAAAVGQDDDDGSRSADEGTLEVLSFEAVELDDSIEIPDPPPSSDLPPAPTAPIHLPALTTVDNIANDCMSANDCMPARVGRQWHTPAVKSLTTQLLRFPAQKGGRSWLEDCKAIEVLHIYSGGRRRHGRFAEWAPPLTGSRWRRFAYCEASRWIGAAPSPSTSCVR</sequence>
<accession>A0A0G4F893</accession>
<evidence type="ECO:0000313" key="2">
    <source>
        <dbReference type="EMBL" id="CEM08935.1"/>
    </source>
</evidence>
<organism evidence="2 3">
    <name type="scientific">Vitrella brassicaformis (strain CCMP3155)</name>
    <dbReference type="NCBI Taxonomy" id="1169540"/>
    <lineage>
        <taxon>Eukaryota</taxon>
        <taxon>Sar</taxon>
        <taxon>Alveolata</taxon>
        <taxon>Colpodellida</taxon>
        <taxon>Vitrellaceae</taxon>
        <taxon>Vitrella</taxon>
    </lineage>
</organism>